<gene>
    <name evidence="1" type="ORF">A3D99_05125</name>
</gene>
<name>A0A1G1X540_9BACT</name>
<evidence type="ECO:0008006" key="3">
    <source>
        <dbReference type="Google" id="ProtNLM"/>
    </source>
</evidence>
<evidence type="ECO:0000313" key="1">
    <source>
        <dbReference type="EMBL" id="OGY34690.1"/>
    </source>
</evidence>
<organism evidence="1 2">
    <name type="scientific">Candidatus Andersenbacteria bacterium RIFCSPHIGHO2_12_FULL_45_11</name>
    <dbReference type="NCBI Taxonomy" id="1797281"/>
    <lineage>
        <taxon>Bacteria</taxon>
        <taxon>Candidatus Anderseniibacteriota</taxon>
    </lineage>
</organism>
<reference evidence="1 2" key="1">
    <citation type="journal article" date="2016" name="Nat. Commun.">
        <title>Thousands of microbial genomes shed light on interconnected biogeochemical processes in an aquifer system.</title>
        <authorList>
            <person name="Anantharaman K."/>
            <person name="Brown C.T."/>
            <person name="Hug L.A."/>
            <person name="Sharon I."/>
            <person name="Castelle C.J."/>
            <person name="Probst A.J."/>
            <person name="Thomas B.C."/>
            <person name="Singh A."/>
            <person name="Wilkins M.J."/>
            <person name="Karaoz U."/>
            <person name="Brodie E.L."/>
            <person name="Williams K.H."/>
            <person name="Hubbard S.S."/>
            <person name="Banfield J.F."/>
        </authorList>
    </citation>
    <scope>NUCLEOTIDE SEQUENCE [LARGE SCALE GENOMIC DNA]</scope>
</reference>
<evidence type="ECO:0000313" key="2">
    <source>
        <dbReference type="Proteomes" id="UP000177528"/>
    </source>
</evidence>
<sequence length="180" mass="19799">MIKLVLFLIIALTVIGVFTGAIKIQLDNEKLSELPKTVGQFVTNQSVASNASYYFTTWKRKAELAIAGSAEKKFELDMKYVEADTAKLKAAIDANTNPADIIMKTKLLNEGIARAKQGVEEISDEAIARLRDSWLKILAAGDLELQRLGGLADEYKKFQEELTKLAPPTTPTATPVPLKF</sequence>
<dbReference type="EMBL" id="MHHR01000011">
    <property type="protein sequence ID" value="OGY34690.1"/>
    <property type="molecule type" value="Genomic_DNA"/>
</dbReference>
<proteinExistence type="predicted"/>
<accession>A0A1G1X540</accession>
<comment type="caution">
    <text evidence="1">The sequence shown here is derived from an EMBL/GenBank/DDBJ whole genome shotgun (WGS) entry which is preliminary data.</text>
</comment>
<dbReference type="Proteomes" id="UP000177528">
    <property type="component" value="Unassembled WGS sequence"/>
</dbReference>
<protein>
    <recommendedName>
        <fullName evidence="3">DUF5667 domain-containing protein</fullName>
    </recommendedName>
</protein>
<dbReference type="AlphaFoldDB" id="A0A1G1X540"/>